<protein>
    <submittedName>
        <fullName evidence="1">Uncharacterized protein</fullName>
    </submittedName>
</protein>
<name>A0ACC2RDQ2_9FUNG</name>
<keyword evidence="2" id="KW-1185">Reference proteome</keyword>
<comment type="caution">
    <text evidence="1">The sequence shown here is derived from an EMBL/GenBank/DDBJ whole genome shotgun (WGS) entry which is preliminary data.</text>
</comment>
<dbReference type="Proteomes" id="UP001165960">
    <property type="component" value="Unassembled WGS sequence"/>
</dbReference>
<accession>A0ACC2RDQ2</accession>
<organism evidence="1 2">
    <name type="scientific">Entomophthora muscae</name>
    <dbReference type="NCBI Taxonomy" id="34485"/>
    <lineage>
        <taxon>Eukaryota</taxon>
        <taxon>Fungi</taxon>
        <taxon>Fungi incertae sedis</taxon>
        <taxon>Zoopagomycota</taxon>
        <taxon>Entomophthoromycotina</taxon>
        <taxon>Entomophthoromycetes</taxon>
        <taxon>Entomophthorales</taxon>
        <taxon>Entomophthoraceae</taxon>
        <taxon>Entomophthora</taxon>
    </lineage>
</organism>
<evidence type="ECO:0000313" key="2">
    <source>
        <dbReference type="Proteomes" id="UP001165960"/>
    </source>
</evidence>
<sequence>MKAEQSGHTLVTSTKSITTGINGILKCPLGTSQSEAVLEIDEKKSKLPEITGKISTLSNQIDWLRVLGCSLSPSDTEGSPLSSGSERQSIPSSVLVEDLPSREQDLLISGKHLVKSLICKDLDLSLLDLSPGLLHKEDSPSLTPPMEEPQPIYQPSPGSQSLSTQCTPWLLEGMALMRFNS</sequence>
<evidence type="ECO:0000313" key="1">
    <source>
        <dbReference type="EMBL" id="KAJ9048226.1"/>
    </source>
</evidence>
<reference evidence="1" key="1">
    <citation type="submission" date="2022-04" db="EMBL/GenBank/DDBJ databases">
        <title>Genome of the entomopathogenic fungus Entomophthora muscae.</title>
        <authorList>
            <person name="Elya C."/>
            <person name="Lovett B.R."/>
            <person name="Lee E."/>
            <person name="Macias A.M."/>
            <person name="Hajek A.E."/>
            <person name="De Bivort B.L."/>
            <person name="Kasson M.T."/>
            <person name="De Fine Licht H.H."/>
            <person name="Stajich J.E."/>
        </authorList>
    </citation>
    <scope>NUCLEOTIDE SEQUENCE</scope>
    <source>
        <strain evidence="1">Berkeley</strain>
    </source>
</reference>
<proteinExistence type="predicted"/>
<gene>
    <name evidence="1" type="ORF">DSO57_1037127</name>
</gene>
<dbReference type="EMBL" id="QTSX02007485">
    <property type="protein sequence ID" value="KAJ9048226.1"/>
    <property type="molecule type" value="Genomic_DNA"/>
</dbReference>